<evidence type="ECO:0000259" key="10">
    <source>
        <dbReference type="PROSITE" id="PS51677"/>
    </source>
</evidence>
<evidence type="ECO:0000256" key="8">
    <source>
        <dbReference type="SAM" id="MobiDB-lite"/>
    </source>
</evidence>
<dbReference type="EMBL" id="CVRL01000039">
    <property type="protein sequence ID" value="CRL12260.1"/>
    <property type="molecule type" value="Genomic_DNA"/>
</dbReference>
<evidence type="ECO:0000256" key="4">
    <source>
        <dbReference type="ARBA" id="ARBA00020071"/>
    </source>
</evidence>
<dbReference type="Proteomes" id="UP000043764">
    <property type="component" value="Unassembled WGS sequence"/>
</dbReference>
<dbReference type="Pfam" id="PF01522">
    <property type="entry name" value="Polysacc_deac_1"/>
    <property type="match status" value="1"/>
</dbReference>
<dbReference type="SUPFAM" id="SSF88713">
    <property type="entry name" value="Glycoside hydrolase/deacetylase"/>
    <property type="match status" value="1"/>
</dbReference>
<dbReference type="CDD" id="cd10962">
    <property type="entry name" value="CE4_GT2-like"/>
    <property type="match status" value="1"/>
</dbReference>
<dbReference type="InterPro" id="IPR011330">
    <property type="entry name" value="Glyco_hydro/deAcase_b/a-brl"/>
</dbReference>
<dbReference type="CDD" id="cd06423">
    <property type="entry name" value="CESA_like"/>
    <property type="match status" value="1"/>
</dbReference>
<keyword evidence="9" id="KW-0472">Membrane</keyword>
<evidence type="ECO:0000256" key="9">
    <source>
        <dbReference type="SAM" id="Phobius"/>
    </source>
</evidence>
<keyword evidence="5 11" id="KW-0328">Glycosyltransferase</keyword>
<dbReference type="STRING" id="481446.NIT7645_01855"/>
<feature type="transmembrane region" description="Helical" evidence="9">
    <location>
        <begin position="60"/>
        <end position="80"/>
    </location>
</feature>
<feature type="transmembrane region" description="Helical" evidence="9">
    <location>
        <begin position="757"/>
        <end position="781"/>
    </location>
</feature>
<keyword evidence="9" id="KW-1133">Transmembrane helix</keyword>
<feature type="transmembrane region" description="Helical" evidence="9">
    <location>
        <begin position="1090"/>
        <end position="1111"/>
    </location>
</feature>
<feature type="region of interest" description="Disordered" evidence="8">
    <location>
        <begin position="114"/>
        <end position="136"/>
    </location>
</feature>
<feature type="compositionally biased region" description="Basic and acidic residues" evidence="8">
    <location>
        <begin position="118"/>
        <end position="128"/>
    </location>
</feature>
<evidence type="ECO:0000256" key="5">
    <source>
        <dbReference type="ARBA" id="ARBA00022676"/>
    </source>
</evidence>
<comment type="function">
    <text evidence="1">Is involved in generating a small heat-stable compound (Nod), an acylated oligomer of N-acetylglucosamine, that stimulates mitosis in various plant protoplasts.</text>
</comment>
<dbReference type="InterPro" id="IPR002509">
    <property type="entry name" value="NODB_dom"/>
</dbReference>
<protein>
    <recommendedName>
        <fullName evidence="4">Chitooligosaccharide deacetylase</fullName>
    </recommendedName>
    <alternativeName>
        <fullName evidence="7">Nodulation protein B</fullName>
    </alternativeName>
</protein>
<gene>
    <name evidence="11" type="primary">icaA_2</name>
    <name evidence="11" type="ORF">NIT7321_03132</name>
</gene>
<dbReference type="GO" id="GO:0016757">
    <property type="term" value="F:glycosyltransferase activity"/>
    <property type="evidence" value="ECO:0007669"/>
    <property type="project" value="UniProtKB-KW"/>
</dbReference>
<dbReference type="PANTHER" id="PTHR43630">
    <property type="entry name" value="POLY-BETA-1,6-N-ACETYL-D-GLUCOSAMINE SYNTHASE"/>
    <property type="match status" value="1"/>
</dbReference>
<dbReference type="Gene3D" id="3.20.20.80">
    <property type="entry name" value="Glycosidases"/>
    <property type="match status" value="1"/>
</dbReference>
<dbReference type="GO" id="GO:0005975">
    <property type="term" value="P:carbohydrate metabolic process"/>
    <property type="evidence" value="ECO:0007669"/>
    <property type="project" value="InterPro"/>
</dbReference>
<dbReference type="Pfam" id="PF00535">
    <property type="entry name" value="Glycos_transf_2"/>
    <property type="match status" value="1"/>
</dbReference>
<comment type="similarity">
    <text evidence="3">Belongs to the polysaccharide deacetylase family.</text>
</comment>
<dbReference type="PROSITE" id="PS51677">
    <property type="entry name" value="NODB"/>
    <property type="match status" value="1"/>
</dbReference>
<dbReference type="SUPFAM" id="SSF53448">
    <property type="entry name" value="Nucleotide-diphospho-sugar transferases"/>
    <property type="match status" value="1"/>
</dbReference>
<evidence type="ECO:0000256" key="7">
    <source>
        <dbReference type="ARBA" id="ARBA00032976"/>
    </source>
</evidence>
<reference evidence="12" key="1">
    <citation type="submission" date="2015-05" db="EMBL/GenBank/DDBJ databases">
        <authorList>
            <person name="Rodrigo-Torres Lidia"/>
            <person name="Arahal R.David."/>
        </authorList>
    </citation>
    <scope>NUCLEOTIDE SEQUENCE [LARGE SCALE GENOMIC DNA]</scope>
    <source>
        <strain evidence="12">CECT 7321</strain>
    </source>
</reference>
<organism evidence="11 12">
    <name type="scientific">Phaeobacter italicus</name>
    <dbReference type="NCBI Taxonomy" id="481446"/>
    <lineage>
        <taxon>Bacteria</taxon>
        <taxon>Pseudomonadati</taxon>
        <taxon>Pseudomonadota</taxon>
        <taxon>Alphaproteobacteria</taxon>
        <taxon>Rhodobacterales</taxon>
        <taxon>Roseobacteraceae</taxon>
        <taxon>Phaeobacter</taxon>
    </lineage>
</organism>
<evidence type="ECO:0000256" key="1">
    <source>
        <dbReference type="ARBA" id="ARBA00003236"/>
    </source>
</evidence>
<comment type="similarity">
    <text evidence="2">Belongs to the glycosyltransferase 2 family.</text>
</comment>
<dbReference type="Gene3D" id="3.90.550.10">
    <property type="entry name" value="Spore Coat Polysaccharide Biosynthesis Protein SpsA, Chain A"/>
    <property type="match status" value="1"/>
</dbReference>
<evidence type="ECO:0000313" key="11">
    <source>
        <dbReference type="EMBL" id="CRL12260.1"/>
    </source>
</evidence>
<dbReference type="GO" id="GO:0016810">
    <property type="term" value="F:hydrolase activity, acting on carbon-nitrogen (but not peptide) bonds"/>
    <property type="evidence" value="ECO:0007669"/>
    <property type="project" value="InterPro"/>
</dbReference>
<dbReference type="InterPro" id="IPR029044">
    <property type="entry name" value="Nucleotide-diphossugar_trans"/>
</dbReference>
<evidence type="ECO:0000256" key="3">
    <source>
        <dbReference type="ARBA" id="ARBA00010973"/>
    </source>
</evidence>
<sequence length="1179" mass="130174">MTTTIKNRPAPGPTKRSAKRAAPKPRRFKTFPTEILPAEMSNSTDPQRQIFKADGPARPLLAVLIFVLLVALALAMIFAVTKNVITEFNFARTLFQESPAKTVASQDLRRFLPQNDSLHGDSGHDHLGHNQLHQHATTPTEMAAACTGDGMAARTASSNPSQVYAFVAANLEDVSNAISRTCDTINTYVPEWLILSENGIDWLQSGHTGESVPYIVRNNPFGGHPIQPLIHVQADVLEGKNPDLWAKTADLAVTEGWSGLCFDVRRLEVENLRKALGEIEGVQASFTQKGLENCVVVAPDQIEALAYSAELPDRVILPIVQNSFRLSIYEESPAPLDWFEETLVRAQDIIPSEKLVVGLASGGVHWSTAEPVPEFISYADAMSQADQYRAFAGYSPEKGHGLISYMDSAGERNMIWYLDAVSHYSQLLSVSEANIDGVAIWGLGQEDPSIWPLLSNADILSEDAFASLKEIDLGSFVSYRGEGAFIRFDQTEVPGRRTVSRDPETLRVTEAITDPLPTPVIGQRYGALPDKSILLTFDDGPTKEHTQDVLDILADAEVPATFFMIGNQMFEHKSVVNAMAQNDYDFGLHTFSHPQLDRSSPNRVQVELALQSRMFSWLTGKTPVVFRAPYMRGPGPLEGEMARRLKAVIDQRYHLLGADIVPPDWRDLSPRELVDYTIEQLDGSGQVLLLHDGGGERSNTVAALALLIPELKARGYEFISLKEAMASFGTPYETRQVSQLESFESLAFSGVGSGATWVSYIVPLAVLLGVLRALTLFVLAIRSKRLSRSDLRHRTGDFTAPVTVVIPAYNEEKSILKTIYSVLDSDYPNLSVLIVDDGSTDATYDLVSKTYLNNPKVQILRQPNGGKWKAANLAFAHVTTDYVVAIDADTIVAPDAIRRLMQPLRNPKVGAVAGKIMVGNPNNLLTKLEKLEYTVAQNIDRRAYETINAIMVVPGAFGAWRTAAVRECGYYSSQTLAEDTDLTISLLEAGYVVRAAEKAYAYTEAPASVGTLMKQRMRWSIGILQSAWKHRATIRKGHAIGLVGLTDLVLFGVIMPLLGPIIDLLLVLMLARFITSFDGTSFDAFTARDYIVLSIFLALPLLEMIMADYAVRSEPSTPRRMVFLLLLNRLIYRQLLIVNVYRSLWRILTGRLTGWHKLRRFGTVQAPVRQTVAARVSMG</sequence>
<evidence type="ECO:0000313" key="12">
    <source>
        <dbReference type="Proteomes" id="UP000043764"/>
    </source>
</evidence>
<dbReference type="PANTHER" id="PTHR43630:SF1">
    <property type="entry name" value="POLY-BETA-1,6-N-ACETYL-D-GLUCOSAMINE SYNTHASE"/>
    <property type="match status" value="1"/>
</dbReference>
<keyword evidence="12" id="KW-1185">Reference proteome</keyword>
<evidence type="ECO:0000256" key="6">
    <source>
        <dbReference type="ARBA" id="ARBA00022679"/>
    </source>
</evidence>
<name>A0A0H5DJ11_9RHOB</name>
<dbReference type="AlphaFoldDB" id="A0A0H5DJ11"/>
<proteinExistence type="inferred from homology"/>
<feature type="transmembrane region" description="Helical" evidence="9">
    <location>
        <begin position="1039"/>
        <end position="1070"/>
    </location>
</feature>
<dbReference type="Gene3D" id="3.20.20.370">
    <property type="entry name" value="Glycoside hydrolase/deacetylase"/>
    <property type="match status" value="1"/>
</dbReference>
<keyword evidence="6 11" id="KW-0808">Transferase</keyword>
<keyword evidence="9" id="KW-0812">Transmembrane</keyword>
<feature type="region of interest" description="Disordered" evidence="8">
    <location>
        <begin position="1"/>
        <end position="29"/>
    </location>
</feature>
<feature type="compositionally biased region" description="Basic residues" evidence="8">
    <location>
        <begin position="16"/>
        <end position="29"/>
    </location>
</feature>
<accession>A0A0H5DJ11</accession>
<evidence type="ECO:0000256" key="2">
    <source>
        <dbReference type="ARBA" id="ARBA00006739"/>
    </source>
</evidence>
<dbReference type="InterPro" id="IPR001173">
    <property type="entry name" value="Glyco_trans_2-like"/>
</dbReference>
<feature type="domain" description="NodB homology" evidence="10">
    <location>
        <begin position="531"/>
        <end position="719"/>
    </location>
</feature>